<reference evidence="1 2" key="1">
    <citation type="submission" date="2021-04" db="EMBL/GenBank/DDBJ databases">
        <authorList>
            <person name="Bliznina A."/>
        </authorList>
    </citation>
    <scope>NUCLEOTIDE SEQUENCE [LARGE SCALE GENOMIC DNA]</scope>
</reference>
<organism evidence="1 2">
    <name type="scientific">Oikopleura dioica</name>
    <name type="common">Tunicate</name>
    <dbReference type="NCBI Taxonomy" id="34765"/>
    <lineage>
        <taxon>Eukaryota</taxon>
        <taxon>Metazoa</taxon>
        <taxon>Chordata</taxon>
        <taxon>Tunicata</taxon>
        <taxon>Appendicularia</taxon>
        <taxon>Copelata</taxon>
        <taxon>Oikopleuridae</taxon>
        <taxon>Oikopleura</taxon>
    </lineage>
</organism>
<gene>
    <name evidence="1" type="ORF">OKIOD_LOCUS1030</name>
</gene>
<accession>A0ABN7RQ86</accession>
<evidence type="ECO:0000313" key="2">
    <source>
        <dbReference type="Proteomes" id="UP001158576"/>
    </source>
</evidence>
<dbReference type="EMBL" id="OU015568">
    <property type="protein sequence ID" value="CAG5080100.1"/>
    <property type="molecule type" value="Genomic_DNA"/>
</dbReference>
<proteinExistence type="predicted"/>
<evidence type="ECO:0000313" key="1">
    <source>
        <dbReference type="EMBL" id="CAG5080100.1"/>
    </source>
</evidence>
<dbReference type="Proteomes" id="UP001158576">
    <property type="component" value="Chromosome PAR"/>
</dbReference>
<protein>
    <submittedName>
        <fullName evidence="1">Oidioi.mRNA.OKI2018_I69.PAR.g9472.t1.cds</fullName>
    </submittedName>
</protein>
<name>A0ABN7RQ86_OIKDI</name>
<keyword evidence="2" id="KW-1185">Reference proteome</keyword>
<sequence>MGLDYKLNDRQMYGMHSISDERVSLLPVTRSSASTRRLSLTDGLNKRLEEFRDVSKRRRIKTMLVFGWTRILALLI</sequence>